<proteinExistence type="predicted"/>
<dbReference type="EMBL" id="BSUY01000001">
    <property type="protein sequence ID" value="GMA83592.1"/>
    <property type="molecule type" value="Genomic_DNA"/>
</dbReference>
<keyword evidence="3" id="KW-1185">Reference proteome</keyword>
<evidence type="ECO:0000259" key="1">
    <source>
        <dbReference type="Pfam" id="PF01225"/>
    </source>
</evidence>
<dbReference type="Proteomes" id="UP001157046">
    <property type="component" value="Unassembled WGS sequence"/>
</dbReference>
<dbReference type="Pfam" id="PF01225">
    <property type="entry name" value="Mur_ligase"/>
    <property type="match status" value="1"/>
</dbReference>
<organism evidence="2 3">
    <name type="scientific">Shewanella glacialipiscicola</name>
    <dbReference type="NCBI Taxonomy" id="614069"/>
    <lineage>
        <taxon>Bacteria</taxon>
        <taxon>Pseudomonadati</taxon>
        <taxon>Pseudomonadota</taxon>
        <taxon>Gammaproteobacteria</taxon>
        <taxon>Alteromonadales</taxon>
        <taxon>Shewanellaceae</taxon>
        <taxon>Shewanella</taxon>
    </lineage>
</organism>
<sequence>MALPGHKVDGRQFIEKALGLGAAAILVHTEDAEQHGKVLLREPMQQGVQIFSFS</sequence>
<dbReference type="SUPFAM" id="SSF63418">
    <property type="entry name" value="MurE/MurF N-terminal domain"/>
    <property type="match status" value="1"/>
</dbReference>
<gene>
    <name evidence="2" type="ORF">GCM10025855_31250</name>
</gene>
<comment type="caution">
    <text evidence="2">The sequence shown here is derived from an EMBL/GenBank/DDBJ whole genome shotgun (WGS) entry which is preliminary data.</text>
</comment>
<evidence type="ECO:0000313" key="3">
    <source>
        <dbReference type="Proteomes" id="UP001157046"/>
    </source>
</evidence>
<feature type="domain" description="Mur ligase N-terminal catalytic" evidence="1">
    <location>
        <begin position="1"/>
        <end position="33"/>
    </location>
</feature>
<evidence type="ECO:0000313" key="2">
    <source>
        <dbReference type="EMBL" id="GMA83592.1"/>
    </source>
</evidence>
<protein>
    <recommendedName>
        <fullName evidence="1">Mur ligase N-terminal catalytic domain-containing protein</fullName>
    </recommendedName>
</protein>
<dbReference type="InterPro" id="IPR000713">
    <property type="entry name" value="Mur_ligase_N"/>
</dbReference>
<accession>A0ABQ6J621</accession>
<reference evidence="3" key="1">
    <citation type="journal article" date="2019" name="Int. J. Syst. Evol. Microbiol.">
        <title>The Global Catalogue of Microorganisms (GCM) 10K type strain sequencing project: providing services to taxonomists for standard genome sequencing and annotation.</title>
        <authorList>
            <consortium name="The Broad Institute Genomics Platform"/>
            <consortium name="The Broad Institute Genome Sequencing Center for Infectious Disease"/>
            <person name="Wu L."/>
            <person name="Ma J."/>
        </authorList>
    </citation>
    <scope>NUCLEOTIDE SEQUENCE [LARGE SCALE GENOMIC DNA]</scope>
    <source>
        <strain evidence="3">NBRC 102030</strain>
    </source>
</reference>
<name>A0ABQ6J621_9GAMM</name>
<dbReference type="InterPro" id="IPR035911">
    <property type="entry name" value="MurE/MurF_N"/>
</dbReference>
<dbReference type="Gene3D" id="3.40.1390.10">
    <property type="entry name" value="MurE/MurF, N-terminal domain"/>
    <property type="match status" value="1"/>
</dbReference>